<accession>A0A921UVH4</accession>
<dbReference type="PROSITE" id="PS00375">
    <property type="entry name" value="UDPGT"/>
    <property type="match status" value="1"/>
</dbReference>
<dbReference type="PANTHER" id="PTHR48048:SF67">
    <property type="entry name" value="GLYCOSYLTRANSFERASE"/>
    <property type="match status" value="1"/>
</dbReference>
<dbReference type="Gramene" id="EER97263">
    <property type="protein sequence ID" value="EER97263"/>
    <property type="gene ID" value="SORBI_3002G311900"/>
</dbReference>
<reference evidence="5" key="1">
    <citation type="journal article" date="2019" name="BMC Genomics">
        <title>A new reference genome for Sorghum bicolor reveals high levels of sequence similarity between sweet and grain genotypes: implications for the genetics of sugar metabolism.</title>
        <authorList>
            <person name="Cooper E.A."/>
            <person name="Brenton Z.W."/>
            <person name="Flinn B.S."/>
            <person name="Jenkins J."/>
            <person name="Shu S."/>
            <person name="Flowers D."/>
            <person name="Luo F."/>
            <person name="Wang Y."/>
            <person name="Xia P."/>
            <person name="Barry K."/>
            <person name="Daum C."/>
            <person name="Lipzen A."/>
            <person name="Yoshinaga Y."/>
            <person name="Schmutz J."/>
            <person name="Saski C."/>
            <person name="Vermerris W."/>
            <person name="Kresovich S."/>
        </authorList>
    </citation>
    <scope>NUCLEOTIDE SEQUENCE</scope>
</reference>
<dbReference type="KEGG" id="sbi:8077480"/>
<dbReference type="InterPro" id="IPR050481">
    <property type="entry name" value="UDP-glycosyltransf_plant"/>
</dbReference>
<dbReference type="FunFam" id="3.40.50.2000:FF:000056">
    <property type="entry name" value="Glycosyltransferase"/>
    <property type="match status" value="1"/>
</dbReference>
<dbReference type="Gene3D" id="3.40.50.2000">
    <property type="entry name" value="Glycogen Phosphorylase B"/>
    <property type="match status" value="2"/>
</dbReference>
<protein>
    <recommendedName>
        <fullName evidence="4">Glycosyltransferase</fullName>
        <ecNumber evidence="4">2.4.1.-</ecNumber>
    </recommendedName>
</protein>
<evidence type="ECO:0000256" key="2">
    <source>
        <dbReference type="ARBA" id="ARBA00022679"/>
    </source>
</evidence>
<dbReference type="InterPro" id="IPR002213">
    <property type="entry name" value="UDP_glucos_trans"/>
</dbReference>
<comment type="caution">
    <text evidence="5">The sequence shown here is derived from an EMBL/GenBank/DDBJ whole genome shotgun (WGS) entry which is preliminary data.</text>
</comment>
<dbReference type="EMBL" id="CM027681">
    <property type="protein sequence ID" value="KAG0545035.1"/>
    <property type="molecule type" value="Genomic_DNA"/>
</dbReference>
<evidence type="ECO:0000256" key="4">
    <source>
        <dbReference type="RuleBase" id="RU362057"/>
    </source>
</evidence>
<keyword evidence="3" id="KW-0328">Glycosyltransferase</keyword>
<dbReference type="OrthoDB" id="5835829at2759"/>
<organism evidence="5 6">
    <name type="scientific">Sorghum bicolor</name>
    <name type="common">Sorghum</name>
    <name type="synonym">Sorghum vulgare</name>
    <dbReference type="NCBI Taxonomy" id="4558"/>
    <lineage>
        <taxon>Eukaryota</taxon>
        <taxon>Viridiplantae</taxon>
        <taxon>Streptophyta</taxon>
        <taxon>Embryophyta</taxon>
        <taxon>Tracheophyta</taxon>
        <taxon>Spermatophyta</taxon>
        <taxon>Magnoliopsida</taxon>
        <taxon>Liliopsida</taxon>
        <taxon>Poales</taxon>
        <taxon>Poaceae</taxon>
        <taxon>PACMAD clade</taxon>
        <taxon>Panicoideae</taxon>
        <taxon>Andropogonodae</taxon>
        <taxon>Andropogoneae</taxon>
        <taxon>Sorghinae</taxon>
        <taxon>Sorghum</taxon>
    </lineage>
</organism>
<dbReference type="FunFam" id="3.40.50.2000:FF:000089">
    <property type="entry name" value="Glycosyltransferase"/>
    <property type="match status" value="1"/>
</dbReference>
<keyword evidence="2 3" id="KW-0808">Transferase</keyword>
<evidence type="ECO:0000256" key="3">
    <source>
        <dbReference type="RuleBase" id="RU003718"/>
    </source>
</evidence>
<evidence type="ECO:0000313" key="5">
    <source>
        <dbReference type="EMBL" id="KAG0545035.1"/>
    </source>
</evidence>
<comment type="similarity">
    <text evidence="1 3">Belongs to the UDP-glycosyltransferase family.</text>
</comment>
<evidence type="ECO:0000313" key="6">
    <source>
        <dbReference type="Proteomes" id="UP000807115"/>
    </source>
</evidence>
<reference evidence="5" key="2">
    <citation type="submission" date="2020-10" db="EMBL/GenBank/DDBJ databases">
        <authorList>
            <person name="Cooper E.A."/>
            <person name="Brenton Z.W."/>
            <person name="Flinn B.S."/>
            <person name="Jenkins J."/>
            <person name="Shu S."/>
            <person name="Flowers D."/>
            <person name="Luo F."/>
            <person name="Wang Y."/>
            <person name="Xia P."/>
            <person name="Barry K."/>
            <person name="Daum C."/>
            <person name="Lipzen A."/>
            <person name="Yoshinaga Y."/>
            <person name="Schmutz J."/>
            <person name="Saski C."/>
            <person name="Vermerris W."/>
            <person name="Kresovich S."/>
        </authorList>
    </citation>
    <scope>NUCLEOTIDE SEQUENCE</scope>
</reference>
<dbReference type="CDD" id="cd03784">
    <property type="entry name" value="GT1_Gtf-like"/>
    <property type="match status" value="1"/>
</dbReference>
<evidence type="ECO:0000256" key="1">
    <source>
        <dbReference type="ARBA" id="ARBA00009995"/>
    </source>
</evidence>
<gene>
    <name evidence="5" type="ORF">BDA96_02G327500</name>
</gene>
<dbReference type="Proteomes" id="UP000807115">
    <property type="component" value="Chromosome 2"/>
</dbReference>
<dbReference type="InterPro" id="IPR035595">
    <property type="entry name" value="UDP_glycos_trans_CS"/>
</dbReference>
<dbReference type="SUPFAM" id="SSF53756">
    <property type="entry name" value="UDP-Glycosyltransferase/glycogen phosphorylase"/>
    <property type="match status" value="1"/>
</dbReference>
<name>A0A921UVH4_SORBI</name>
<dbReference type="EC" id="2.4.1.-" evidence="4"/>
<dbReference type="Pfam" id="PF00201">
    <property type="entry name" value="UDPGT"/>
    <property type="match status" value="1"/>
</dbReference>
<dbReference type="PANTHER" id="PTHR48048">
    <property type="entry name" value="GLYCOSYLTRANSFERASE"/>
    <property type="match status" value="1"/>
</dbReference>
<dbReference type="AlphaFoldDB" id="A0A921UVH4"/>
<dbReference type="GO" id="GO:0035251">
    <property type="term" value="F:UDP-glucosyltransferase activity"/>
    <property type="evidence" value="ECO:0007669"/>
    <property type="project" value="InterPro"/>
</dbReference>
<sequence length="482" mass="51393">MAAATMVFLPCWGSGHFMSMITAGKRMLDASGGALSLTVLVMQAPTPAKASEVEDHVRRESSSGHDIRVINLPAVEPPTTDCVAPEEFTFRYIQLQASHVEEAIAGLSSPVTAIVFDLFCTPLLDVAGDLAVPRYAYFASTGAFLALTLRLTLAGIREDLIVRLKQTEGTVDVPGLPPVPVSYMPACLSGSKIGNCEWFEYCGRRLMDTSGIIINSSVELEPGVLTAIADGRCVPGRPAPTVYAIGPVIWFAAAPEHQQPHACVQWLDTQPSGSVVFLCFGSNGVLDAAQVREVAAGLERGGHRFLWVLRGAPAGGSRHPTDADLDTALPTGFLTRTRGRGLVWPAWAPQKEILAHPAVGGFVTHCGWNSILESLWFGVPMLPWPLYGEQHLNAFELVREMGVAVHLKNMDVTEADMVVEAAEVEAAVRGLMGGTEGGRKAKEKAADMKDACRNAVVEGGSSYVALRELMRGLCPGGVAPSP</sequence>
<proteinExistence type="inferred from homology"/>
<dbReference type="OMA" id="HAKHAIS"/>